<evidence type="ECO:0000256" key="4">
    <source>
        <dbReference type="ARBA" id="ARBA00022692"/>
    </source>
</evidence>
<dbReference type="PANTHER" id="PTHR32309">
    <property type="entry name" value="TYROSINE-PROTEIN KINASE"/>
    <property type="match status" value="1"/>
</dbReference>
<dbReference type="GO" id="GO:0005886">
    <property type="term" value="C:plasma membrane"/>
    <property type="evidence" value="ECO:0007669"/>
    <property type="project" value="UniProtKB-SubCell"/>
</dbReference>
<comment type="similarity">
    <text evidence="2">Belongs to the CpsC/CapA family.</text>
</comment>
<dbReference type="PANTHER" id="PTHR32309:SF13">
    <property type="entry name" value="FERRIC ENTEROBACTIN TRANSPORT PROTEIN FEPE"/>
    <property type="match status" value="1"/>
</dbReference>
<evidence type="ECO:0000256" key="5">
    <source>
        <dbReference type="ARBA" id="ARBA00022989"/>
    </source>
</evidence>
<gene>
    <name evidence="9" type="ORF">IAD19_06820</name>
</gene>
<dbReference type="Proteomes" id="UP000824082">
    <property type="component" value="Unassembled WGS sequence"/>
</dbReference>
<feature type="domain" description="Polysaccharide chain length determinant N-terminal" evidence="8">
    <location>
        <begin position="14"/>
        <end position="108"/>
    </location>
</feature>
<comment type="caution">
    <text evidence="9">The sequence shown here is derived from an EMBL/GenBank/DDBJ whole genome shotgun (WGS) entry which is preliminary data.</text>
</comment>
<evidence type="ECO:0000259" key="8">
    <source>
        <dbReference type="Pfam" id="PF02706"/>
    </source>
</evidence>
<comment type="subcellular location">
    <subcellularLocation>
        <location evidence="1">Cell membrane</location>
        <topology evidence="1">Multi-pass membrane protein</topology>
    </subcellularLocation>
</comment>
<dbReference type="GO" id="GO:0004713">
    <property type="term" value="F:protein tyrosine kinase activity"/>
    <property type="evidence" value="ECO:0007669"/>
    <property type="project" value="TreeGrafter"/>
</dbReference>
<dbReference type="InterPro" id="IPR050445">
    <property type="entry name" value="Bact_polysacc_biosynth/exp"/>
</dbReference>
<dbReference type="EMBL" id="DVMX01000132">
    <property type="protein sequence ID" value="HIU42250.1"/>
    <property type="molecule type" value="Genomic_DNA"/>
</dbReference>
<keyword evidence="4 7" id="KW-0812">Transmembrane</keyword>
<keyword evidence="6 7" id="KW-0472">Membrane</keyword>
<evidence type="ECO:0000256" key="6">
    <source>
        <dbReference type="ARBA" id="ARBA00023136"/>
    </source>
</evidence>
<organism evidence="9 10">
    <name type="scientific">Candidatus Egerieicola faecale</name>
    <dbReference type="NCBI Taxonomy" id="2840774"/>
    <lineage>
        <taxon>Bacteria</taxon>
        <taxon>Bacillati</taxon>
        <taxon>Bacillota</taxon>
        <taxon>Clostridia</taxon>
        <taxon>Eubacteriales</taxon>
        <taxon>Oscillospiraceae</taxon>
        <taxon>Oscillospiraceae incertae sedis</taxon>
        <taxon>Candidatus Egerieicola</taxon>
    </lineage>
</organism>
<proteinExistence type="inferred from homology"/>
<dbReference type="InterPro" id="IPR003856">
    <property type="entry name" value="LPS_length_determ_N"/>
</dbReference>
<evidence type="ECO:0000256" key="2">
    <source>
        <dbReference type="ARBA" id="ARBA00006683"/>
    </source>
</evidence>
<sequence length="257" mass="27612">MALNKPEPAQEEEDTISITRLLQAVWKRILWVIAAVVIAVAASAIITQFFITPQYQASCWLFVNTFSSDSSYTQNQISATQLQAATQLANTYIQMLRSETVLNDVSGELGGAYSPQQLSQMISASAITDTQILVITVTHPDPEQAAQIANAVAQVAPASIQSFVEGSSVTVPQYASVPTAPSSPSMSRNLMIGFLVGLVVGVGAALVAYFLDTRVTQQDNLSEIYGYPLLGIIPNMDSDIAVGYYGTDRVSGKRRRG</sequence>
<evidence type="ECO:0000313" key="10">
    <source>
        <dbReference type="Proteomes" id="UP000824082"/>
    </source>
</evidence>
<evidence type="ECO:0000256" key="3">
    <source>
        <dbReference type="ARBA" id="ARBA00022475"/>
    </source>
</evidence>
<feature type="transmembrane region" description="Helical" evidence="7">
    <location>
        <begin position="190"/>
        <end position="211"/>
    </location>
</feature>
<reference evidence="9" key="2">
    <citation type="journal article" date="2021" name="PeerJ">
        <title>Extensive microbial diversity within the chicken gut microbiome revealed by metagenomics and culture.</title>
        <authorList>
            <person name="Gilroy R."/>
            <person name="Ravi A."/>
            <person name="Getino M."/>
            <person name="Pursley I."/>
            <person name="Horton D.L."/>
            <person name="Alikhan N.F."/>
            <person name="Baker D."/>
            <person name="Gharbi K."/>
            <person name="Hall N."/>
            <person name="Watson M."/>
            <person name="Adriaenssens E.M."/>
            <person name="Foster-Nyarko E."/>
            <person name="Jarju S."/>
            <person name="Secka A."/>
            <person name="Antonio M."/>
            <person name="Oren A."/>
            <person name="Chaudhuri R.R."/>
            <person name="La Ragione R."/>
            <person name="Hildebrand F."/>
            <person name="Pallen M.J."/>
        </authorList>
    </citation>
    <scope>NUCLEOTIDE SEQUENCE</scope>
    <source>
        <strain evidence="9">4509</strain>
    </source>
</reference>
<feature type="transmembrane region" description="Helical" evidence="7">
    <location>
        <begin position="29"/>
        <end position="51"/>
    </location>
</feature>
<keyword evidence="5 7" id="KW-1133">Transmembrane helix</keyword>
<dbReference type="AlphaFoldDB" id="A0A9D1LJV5"/>
<dbReference type="Pfam" id="PF02706">
    <property type="entry name" value="Wzz"/>
    <property type="match status" value="1"/>
</dbReference>
<keyword evidence="3" id="KW-1003">Cell membrane</keyword>
<reference evidence="9" key="1">
    <citation type="submission" date="2020-10" db="EMBL/GenBank/DDBJ databases">
        <authorList>
            <person name="Gilroy R."/>
        </authorList>
    </citation>
    <scope>NUCLEOTIDE SEQUENCE</scope>
    <source>
        <strain evidence="9">4509</strain>
    </source>
</reference>
<accession>A0A9D1LJV5</accession>
<evidence type="ECO:0000313" key="9">
    <source>
        <dbReference type="EMBL" id="HIU42250.1"/>
    </source>
</evidence>
<name>A0A9D1LJV5_9FIRM</name>
<evidence type="ECO:0000256" key="1">
    <source>
        <dbReference type="ARBA" id="ARBA00004651"/>
    </source>
</evidence>
<evidence type="ECO:0000256" key="7">
    <source>
        <dbReference type="SAM" id="Phobius"/>
    </source>
</evidence>
<protein>
    <recommendedName>
        <fullName evidence="8">Polysaccharide chain length determinant N-terminal domain-containing protein</fullName>
    </recommendedName>
</protein>